<organism evidence="1 2">
    <name type="scientific">Sphingobium amiense</name>
    <dbReference type="NCBI Taxonomy" id="135719"/>
    <lineage>
        <taxon>Bacteria</taxon>
        <taxon>Pseudomonadati</taxon>
        <taxon>Pseudomonadota</taxon>
        <taxon>Alphaproteobacteria</taxon>
        <taxon>Sphingomonadales</taxon>
        <taxon>Sphingomonadaceae</taxon>
        <taxon>Sphingobium</taxon>
    </lineage>
</organism>
<dbReference type="RefSeq" id="WP_066702286.1">
    <property type="nucleotide sequence ID" value="NZ_AP018664.1"/>
</dbReference>
<gene>
    <name evidence="1" type="ORF">SAMIE_1008660</name>
</gene>
<protein>
    <submittedName>
        <fullName evidence="1">Methyltransferase domain-containing protein</fullName>
    </submittedName>
</protein>
<sequence length="345" mass="38656">MTAKITPGDLQKLERLLSLVDENSRPNLNALTEVVKNLPLAYLNIKTFGYDLARRLGEITPLPAGDVTPGYLGLPCKTSTQADIESDWAAYWCRELKIPVTYHRKVWELAYVLQVVHENGHRRSGARGLGFGCGIEPLPSYFASYGIEVTMTDMEPAQAKAAGWSATSQHTESLELAYHSHLVDRSAFDERVGLRYVDMNEIPDDLQDYDFCWSVCALEHLGSIRHGLDFIRNSLKVLKIGGISVHTTEFNINPAGPTIDNWATVLFQRHHFEQLAHELIAEGHRVAPLDFSLGDKPFDRFIDLPPFHHDLPQTLGDWIGPPQHLKVAVDGFPSTCFGFIAWRGV</sequence>
<dbReference type="GO" id="GO:0008168">
    <property type="term" value="F:methyltransferase activity"/>
    <property type="evidence" value="ECO:0007669"/>
    <property type="project" value="UniProtKB-KW"/>
</dbReference>
<dbReference type="Proteomes" id="UP000279959">
    <property type="component" value="Chromosome"/>
</dbReference>
<proteinExistence type="predicted"/>
<keyword evidence="2" id="KW-1185">Reference proteome</keyword>
<dbReference type="AlphaFoldDB" id="A0A494WA82"/>
<dbReference type="KEGG" id="sami:SAMIE_1008660"/>
<keyword evidence="1" id="KW-0808">Transferase</keyword>
<dbReference type="Gene3D" id="3.40.50.150">
    <property type="entry name" value="Vaccinia Virus protein VP39"/>
    <property type="match status" value="1"/>
</dbReference>
<dbReference type="InterPro" id="IPR029063">
    <property type="entry name" value="SAM-dependent_MTases_sf"/>
</dbReference>
<dbReference type="SUPFAM" id="SSF53335">
    <property type="entry name" value="S-adenosyl-L-methionine-dependent methyltransferases"/>
    <property type="match status" value="1"/>
</dbReference>
<name>A0A494WA82_9SPHN</name>
<dbReference type="GO" id="GO:0032259">
    <property type="term" value="P:methylation"/>
    <property type="evidence" value="ECO:0007669"/>
    <property type="project" value="UniProtKB-KW"/>
</dbReference>
<dbReference type="EMBL" id="AP018664">
    <property type="protein sequence ID" value="BBD97365.1"/>
    <property type="molecule type" value="Genomic_DNA"/>
</dbReference>
<evidence type="ECO:0000313" key="2">
    <source>
        <dbReference type="Proteomes" id="UP000279959"/>
    </source>
</evidence>
<keyword evidence="1" id="KW-0489">Methyltransferase</keyword>
<evidence type="ECO:0000313" key="1">
    <source>
        <dbReference type="EMBL" id="BBD97365.1"/>
    </source>
</evidence>
<reference evidence="1 2" key="1">
    <citation type="submission" date="2018-05" db="EMBL/GenBank/DDBJ databases">
        <title>Complete Genome Sequence of the Nonylphenol-Degrading Bacterium Sphingobium amiense DSM 16289T.</title>
        <authorList>
            <person name="Ootsuka M."/>
            <person name="Nishizawa T."/>
            <person name="Ohta H."/>
        </authorList>
    </citation>
    <scope>NUCLEOTIDE SEQUENCE [LARGE SCALE GENOMIC DNA]</scope>
    <source>
        <strain evidence="1 2">DSM 16289</strain>
    </source>
</reference>
<accession>A0A494WA82</accession>